<evidence type="ECO:0008006" key="4">
    <source>
        <dbReference type="Google" id="ProtNLM"/>
    </source>
</evidence>
<keyword evidence="3" id="KW-1185">Reference proteome</keyword>
<dbReference type="InterPro" id="IPR046256">
    <property type="entry name" value="DUF6289"/>
</dbReference>
<reference evidence="3" key="1">
    <citation type="submission" date="2016-10" db="EMBL/GenBank/DDBJ databases">
        <authorList>
            <person name="Varghese N."/>
            <person name="Submissions S."/>
        </authorList>
    </citation>
    <scope>NUCLEOTIDE SEQUENCE [LARGE SCALE GENOMIC DNA]</scope>
    <source>
        <strain evidence="3">UNC178MFTsu3.1</strain>
    </source>
</reference>
<feature type="signal peptide" evidence="1">
    <location>
        <begin position="1"/>
        <end position="26"/>
    </location>
</feature>
<keyword evidence="1" id="KW-0732">Signal</keyword>
<dbReference type="Pfam" id="PF19806">
    <property type="entry name" value="DUF6289"/>
    <property type="match status" value="1"/>
</dbReference>
<evidence type="ECO:0000313" key="3">
    <source>
        <dbReference type="Proteomes" id="UP000199477"/>
    </source>
</evidence>
<dbReference type="Proteomes" id="UP000199477">
    <property type="component" value="Unassembled WGS sequence"/>
</dbReference>
<feature type="chain" id="PRO_5011658472" description="Secreted protein" evidence="1">
    <location>
        <begin position="27"/>
        <end position="112"/>
    </location>
</feature>
<dbReference type="AlphaFoldDB" id="A0A1I2I865"/>
<evidence type="ECO:0000313" key="2">
    <source>
        <dbReference type="EMBL" id="SFF38492.1"/>
    </source>
</evidence>
<proteinExistence type="predicted"/>
<protein>
    <recommendedName>
        <fullName evidence="4">Secreted protein</fullName>
    </recommendedName>
</protein>
<name>A0A1I2I865_9GAMM</name>
<gene>
    <name evidence="2" type="ORF">SAMN02799615_03348</name>
</gene>
<accession>A0A1I2I865</accession>
<organism evidence="2 3">
    <name type="scientific">Dyella marensis</name>
    <dbReference type="NCBI Taxonomy" id="500610"/>
    <lineage>
        <taxon>Bacteria</taxon>
        <taxon>Pseudomonadati</taxon>
        <taxon>Pseudomonadota</taxon>
        <taxon>Gammaproteobacteria</taxon>
        <taxon>Lysobacterales</taxon>
        <taxon>Rhodanobacteraceae</taxon>
        <taxon>Dyella</taxon>
    </lineage>
</organism>
<evidence type="ECO:0000256" key="1">
    <source>
        <dbReference type="SAM" id="SignalP"/>
    </source>
</evidence>
<sequence>MRPGLRTKRVVFALIGGMLISGYAWAVNPGKVNVKNSYYSDASLTTRVGERDYNCQGNLYSWGYQTMYQTFTAQDCPDTSGGINTGGDGGPSGPPTCTLTYTPYPEAICTGG</sequence>
<dbReference type="EMBL" id="FONH01000015">
    <property type="protein sequence ID" value="SFF38492.1"/>
    <property type="molecule type" value="Genomic_DNA"/>
</dbReference>